<dbReference type="InterPro" id="IPR013325">
    <property type="entry name" value="RNA_pol_sigma_r2"/>
</dbReference>
<dbReference type="InterPro" id="IPR036388">
    <property type="entry name" value="WH-like_DNA-bd_sf"/>
</dbReference>
<keyword evidence="2" id="KW-0805">Transcription regulation</keyword>
<dbReference type="InterPro" id="IPR007627">
    <property type="entry name" value="RNA_pol_sigma70_r2"/>
</dbReference>
<feature type="compositionally biased region" description="Basic and acidic residues" evidence="6">
    <location>
        <begin position="322"/>
        <end position="348"/>
    </location>
</feature>
<dbReference type="GO" id="GO:0006352">
    <property type="term" value="P:DNA-templated transcription initiation"/>
    <property type="evidence" value="ECO:0007669"/>
    <property type="project" value="InterPro"/>
</dbReference>
<dbReference type="InterPro" id="IPR014284">
    <property type="entry name" value="RNA_pol_sigma-70_dom"/>
</dbReference>
<keyword evidence="9" id="KW-1185">Reference proteome</keyword>
<evidence type="ECO:0000313" key="8">
    <source>
        <dbReference type="EMBL" id="QFZ19096.1"/>
    </source>
</evidence>
<dbReference type="Pfam" id="PF04542">
    <property type="entry name" value="Sigma70_r2"/>
    <property type="match status" value="1"/>
</dbReference>
<evidence type="ECO:0000256" key="6">
    <source>
        <dbReference type="SAM" id="MobiDB-lite"/>
    </source>
</evidence>
<dbReference type="SUPFAM" id="SSF88946">
    <property type="entry name" value="Sigma2 domain of RNA polymerase sigma factors"/>
    <property type="match status" value="1"/>
</dbReference>
<dbReference type="NCBIfam" id="TIGR02937">
    <property type="entry name" value="sigma70-ECF"/>
    <property type="match status" value="1"/>
</dbReference>
<proteinExistence type="inferred from homology"/>
<dbReference type="RefSeq" id="WP_153278196.1">
    <property type="nucleotide sequence ID" value="NZ_CP034550.1"/>
</dbReference>
<evidence type="ECO:0000256" key="3">
    <source>
        <dbReference type="ARBA" id="ARBA00023082"/>
    </source>
</evidence>
<feature type="domain" description="RNA polymerase sigma-70 region 2" evidence="7">
    <location>
        <begin position="9"/>
        <end position="72"/>
    </location>
</feature>
<evidence type="ECO:0000313" key="9">
    <source>
        <dbReference type="Proteomes" id="UP000325787"/>
    </source>
</evidence>
<keyword evidence="4" id="KW-0238">DNA-binding</keyword>
<dbReference type="KEGG" id="ssyi:EKG83_18065"/>
<gene>
    <name evidence="8" type="ORF">EKG83_18065</name>
</gene>
<dbReference type="Gene3D" id="1.10.1740.10">
    <property type="match status" value="1"/>
</dbReference>
<evidence type="ECO:0000256" key="4">
    <source>
        <dbReference type="ARBA" id="ARBA00023125"/>
    </source>
</evidence>
<accession>A0A5Q0GYF2</accession>
<sequence length="378" mass="39140">MNPDDLAAAVERVVRRCQGAGLSRAEAEDCAHEAVLALLACDAAPGEPIRRVEAWLTVAARRKLVDHLRRGRHEQDALARLHNADTPPPDPGDVVSDQAHAAWLTEALHRLPATTQLVCREVAGGATTTQTAAALGLTRRAVESHLTRARRYLRYLAAGSAAALGWVFLQLTRNGAAVATALAPAALIVVAVPPDAPPPRVPAPPAAIAAPPPVAPPPVVPPPVVPPPVVPPPVVPPPVVPPPVVPPPVVPPPVVPPTSAPRPVVVPTTARPPAVPPPASVAAAPPAAGEPVGTVEPAAPGPSPTTSARTAQPEPAPPRSRAGTEDRPERLPDWPERVTSTREPRTECVPHPIRPSTKQSTRDSSGTPGAQQESTEDE</sequence>
<feature type="compositionally biased region" description="Polar residues" evidence="6">
    <location>
        <begin position="356"/>
        <end position="378"/>
    </location>
</feature>
<dbReference type="SUPFAM" id="SSF88659">
    <property type="entry name" value="Sigma3 and sigma4 domains of RNA polymerase sigma factors"/>
    <property type="match status" value="1"/>
</dbReference>
<comment type="similarity">
    <text evidence="1">Belongs to the sigma-70 factor family. ECF subfamily.</text>
</comment>
<reference evidence="9" key="1">
    <citation type="journal article" date="2021" name="Curr. Microbiol.">
        <title>Complete genome of nocamycin-producing strain Saccharothrix syringae NRRL B-16468 reveals the biosynthetic potential for secondary metabolites.</title>
        <authorList>
            <person name="Mo X."/>
            <person name="Yang S."/>
        </authorList>
    </citation>
    <scope>NUCLEOTIDE SEQUENCE [LARGE SCALE GENOMIC DNA]</scope>
    <source>
        <strain evidence="9">ATCC 51364 / DSM 43886 / JCM 6844 / KCTC 9398 / NBRC 14523 / NRRL B-16468 / INA 2240</strain>
    </source>
</reference>
<keyword evidence="3" id="KW-0731">Sigma factor</keyword>
<name>A0A5Q0GYF2_SACSY</name>
<dbReference type="AlphaFoldDB" id="A0A5Q0GYF2"/>
<evidence type="ECO:0000256" key="2">
    <source>
        <dbReference type="ARBA" id="ARBA00023015"/>
    </source>
</evidence>
<dbReference type="Proteomes" id="UP000325787">
    <property type="component" value="Chromosome"/>
</dbReference>
<evidence type="ECO:0000256" key="5">
    <source>
        <dbReference type="ARBA" id="ARBA00023163"/>
    </source>
</evidence>
<dbReference type="GO" id="GO:0003677">
    <property type="term" value="F:DNA binding"/>
    <property type="evidence" value="ECO:0007669"/>
    <property type="project" value="UniProtKB-KW"/>
</dbReference>
<dbReference type="EMBL" id="CP034550">
    <property type="protein sequence ID" value="QFZ19096.1"/>
    <property type="molecule type" value="Genomic_DNA"/>
</dbReference>
<feature type="region of interest" description="Disordered" evidence="6">
    <location>
        <begin position="268"/>
        <end position="378"/>
    </location>
</feature>
<evidence type="ECO:0000259" key="7">
    <source>
        <dbReference type="Pfam" id="PF04542"/>
    </source>
</evidence>
<dbReference type="PANTHER" id="PTHR43133">
    <property type="entry name" value="RNA POLYMERASE ECF-TYPE SIGMA FACTO"/>
    <property type="match status" value="1"/>
</dbReference>
<organism evidence="8 9">
    <name type="scientific">Saccharothrix syringae</name>
    <name type="common">Nocardiopsis syringae</name>
    <dbReference type="NCBI Taxonomy" id="103733"/>
    <lineage>
        <taxon>Bacteria</taxon>
        <taxon>Bacillati</taxon>
        <taxon>Actinomycetota</taxon>
        <taxon>Actinomycetes</taxon>
        <taxon>Pseudonocardiales</taxon>
        <taxon>Pseudonocardiaceae</taxon>
        <taxon>Saccharothrix</taxon>
    </lineage>
</organism>
<dbReference type="InterPro" id="IPR039425">
    <property type="entry name" value="RNA_pol_sigma-70-like"/>
</dbReference>
<evidence type="ECO:0000256" key="1">
    <source>
        <dbReference type="ARBA" id="ARBA00010641"/>
    </source>
</evidence>
<keyword evidence="5" id="KW-0804">Transcription</keyword>
<dbReference type="Gene3D" id="1.10.10.10">
    <property type="entry name" value="Winged helix-like DNA-binding domain superfamily/Winged helix DNA-binding domain"/>
    <property type="match status" value="1"/>
</dbReference>
<protein>
    <submittedName>
        <fullName evidence="8">Sigma-70 family RNA polymerase sigma factor</fullName>
    </submittedName>
</protein>
<dbReference type="GO" id="GO:0016987">
    <property type="term" value="F:sigma factor activity"/>
    <property type="evidence" value="ECO:0007669"/>
    <property type="project" value="UniProtKB-KW"/>
</dbReference>
<dbReference type="PANTHER" id="PTHR43133:SF8">
    <property type="entry name" value="RNA POLYMERASE SIGMA FACTOR HI_1459-RELATED"/>
    <property type="match status" value="1"/>
</dbReference>
<dbReference type="InterPro" id="IPR013324">
    <property type="entry name" value="RNA_pol_sigma_r3/r4-like"/>
</dbReference>